<proteinExistence type="predicted"/>
<reference evidence="2" key="1">
    <citation type="submission" date="2020-12" db="EMBL/GenBank/DDBJ databases">
        <title>Bacterial taxonomy.</title>
        <authorList>
            <person name="Pan X."/>
        </authorList>
    </citation>
    <scope>NUCLEOTIDE SEQUENCE</scope>
    <source>
        <strain evidence="2">KCTC 52957</strain>
    </source>
</reference>
<protein>
    <submittedName>
        <fullName evidence="2">Uncharacterized protein</fullName>
    </submittedName>
</protein>
<evidence type="ECO:0000256" key="1">
    <source>
        <dbReference type="SAM" id="MobiDB-lite"/>
    </source>
</evidence>
<dbReference type="EMBL" id="JAEKPD010000001">
    <property type="protein sequence ID" value="MBJ3761648.1"/>
    <property type="molecule type" value="Genomic_DNA"/>
</dbReference>
<gene>
    <name evidence="2" type="ORF">ILP92_02640</name>
</gene>
<comment type="caution">
    <text evidence="2">The sequence shown here is derived from an EMBL/GenBank/DDBJ whole genome shotgun (WGS) entry which is preliminary data.</text>
</comment>
<feature type="region of interest" description="Disordered" evidence="1">
    <location>
        <begin position="123"/>
        <end position="143"/>
    </location>
</feature>
<dbReference type="RefSeq" id="WP_198914795.1">
    <property type="nucleotide sequence ID" value="NZ_JAEKPD010000001.1"/>
</dbReference>
<sequence>MLLVPAIALAGAFDGLWRSNPTAECVYVDGDAGALKIEDDVLFGAESRCRMTQPVNVRDMDAVLYDMACDGEGSSWTDRAMFLSAADGGLYLIWNGYAFKYEQCAEDAALGTVATAGELGISDDLGVSGDAAPTEPAEDAAEN</sequence>
<evidence type="ECO:0000313" key="2">
    <source>
        <dbReference type="EMBL" id="MBJ3761648.1"/>
    </source>
</evidence>
<name>A0A934I7G7_9RHOB</name>
<evidence type="ECO:0000313" key="3">
    <source>
        <dbReference type="Proteomes" id="UP000642488"/>
    </source>
</evidence>
<dbReference type="AlphaFoldDB" id="A0A934I7G7"/>
<accession>A0A934I7G7</accession>
<dbReference type="Proteomes" id="UP000642488">
    <property type="component" value="Unassembled WGS sequence"/>
</dbReference>
<keyword evidence="3" id="KW-1185">Reference proteome</keyword>
<organism evidence="2 3">
    <name type="scientific">Palleronia pontilimi</name>
    <dbReference type="NCBI Taxonomy" id="1964209"/>
    <lineage>
        <taxon>Bacteria</taxon>
        <taxon>Pseudomonadati</taxon>
        <taxon>Pseudomonadota</taxon>
        <taxon>Alphaproteobacteria</taxon>
        <taxon>Rhodobacterales</taxon>
        <taxon>Roseobacteraceae</taxon>
        <taxon>Palleronia</taxon>
    </lineage>
</organism>